<evidence type="ECO:0000256" key="3">
    <source>
        <dbReference type="ARBA" id="ARBA00022801"/>
    </source>
</evidence>
<sequence>MALGRFFTAAVAFAATVAALPVGFHIEEPDVITTITLTTAATYTQTIARATSTPTGTENGGGYTPPSLPSGPKNGSSGLPGISYAPYRRDHQCKTKDQIKNDIDRLGGSYSLIRIYGTDCDQVPVVYSCAKENNMKVFLGIWDLDSVQEEAQKIIDGVDGDWSIVSTISVGNELVNKGEASPEKVLGAVKQARQILRAAGYEGPVVTVDTFVAAGANPELCAESDYCAINAHAFFDPTISADEAGVWLSKTIDDLKAKLPKDQRIVVCESGWPVKGKANGLAVPGLAEQKLAISAIEEAFAGHMEDLILFSAFNDPWKKEEAWSFNAEPYWGIDGAVSSSD</sequence>
<keyword evidence="5" id="KW-0732">Signal</keyword>
<dbReference type="GO" id="GO:0009986">
    <property type="term" value="C:cell surface"/>
    <property type="evidence" value="ECO:0007669"/>
    <property type="project" value="TreeGrafter"/>
</dbReference>
<dbReference type="GO" id="GO:0004338">
    <property type="term" value="F:glucan exo-1,3-beta-glucosidase activity"/>
    <property type="evidence" value="ECO:0007669"/>
    <property type="project" value="UniProtKB-EC"/>
</dbReference>
<accession>A0A9W8R2D8</accession>
<keyword evidence="3 6" id="KW-0378">Hydrolase</keyword>
<dbReference type="GO" id="GO:0005576">
    <property type="term" value="C:extracellular region"/>
    <property type="evidence" value="ECO:0007669"/>
    <property type="project" value="TreeGrafter"/>
</dbReference>
<comment type="subcellular location">
    <subcellularLocation>
        <location evidence="1">Cell envelope</location>
    </subcellularLocation>
</comment>
<evidence type="ECO:0000256" key="2">
    <source>
        <dbReference type="ARBA" id="ARBA00008773"/>
    </source>
</evidence>
<dbReference type="SUPFAM" id="SSF51445">
    <property type="entry name" value="(Trans)glycosidases"/>
    <property type="match status" value="1"/>
</dbReference>
<name>A0A9W8R2D8_9HYPO</name>
<dbReference type="GO" id="GO:0071555">
    <property type="term" value="P:cell wall organization"/>
    <property type="evidence" value="ECO:0007669"/>
    <property type="project" value="TreeGrafter"/>
</dbReference>
<dbReference type="EC" id="3.2.1.58" evidence="6"/>
<evidence type="ECO:0000256" key="1">
    <source>
        <dbReference type="ARBA" id="ARBA00004196"/>
    </source>
</evidence>
<dbReference type="Gene3D" id="3.20.20.80">
    <property type="entry name" value="Glycosidases"/>
    <property type="match status" value="2"/>
</dbReference>
<dbReference type="Proteomes" id="UP001152087">
    <property type="component" value="Unassembled WGS sequence"/>
</dbReference>
<comment type="similarity">
    <text evidence="2">Belongs to the glycosyl hydrolase 17 family.</text>
</comment>
<protein>
    <submittedName>
        <fullName evidence="6">Cell surface mannoprotein mp65</fullName>
        <ecNumber evidence="6">3.2.1.58</ecNumber>
    </submittedName>
</protein>
<keyword evidence="6" id="KW-0326">Glycosidase</keyword>
<dbReference type="PANTHER" id="PTHR16631:SF14">
    <property type="entry name" value="FAMILY 17 GLUCOSIDASE SCW10-RELATED"/>
    <property type="match status" value="1"/>
</dbReference>
<gene>
    <name evidence="6" type="primary">MP65</name>
    <name evidence="6" type="ORF">NW755_008907</name>
</gene>
<reference evidence="6" key="1">
    <citation type="submission" date="2022-09" db="EMBL/GenBank/DDBJ databases">
        <title>Fusarium specimens isolated from Avocado Roots.</title>
        <authorList>
            <person name="Stajich J."/>
            <person name="Roper C."/>
            <person name="Heimlech-Rivalta G."/>
        </authorList>
    </citation>
    <scope>NUCLEOTIDE SEQUENCE</scope>
    <source>
        <strain evidence="6">A02</strain>
    </source>
</reference>
<evidence type="ECO:0000313" key="7">
    <source>
        <dbReference type="Proteomes" id="UP001152087"/>
    </source>
</evidence>
<feature type="signal peptide" evidence="5">
    <location>
        <begin position="1"/>
        <end position="19"/>
    </location>
</feature>
<organism evidence="6 7">
    <name type="scientific">Fusarium falciforme</name>
    <dbReference type="NCBI Taxonomy" id="195108"/>
    <lineage>
        <taxon>Eukaryota</taxon>
        <taxon>Fungi</taxon>
        <taxon>Dikarya</taxon>
        <taxon>Ascomycota</taxon>
        <taxon>Pezizomycotina</taxon>
        <taxon>Sordariomycetes</taxon>
        <taxon>Hypocreomycetidae</taxon>
        <taxon>Hypocreales</taxon>
        <taxon>Nectriaceae</taxon>
        <taxon>Fusarium</taxon>
        <taxon>Fusarium solani species complex</taxon>
    </lineage>
</organism>
<dbReference type="InterPro" id="IPR017853">
    <property type="entry name" value="GH"/>
</dbReference>
<dbReference type="AlphaFoldDB" id="A0A9W8R2D8"/>
<evidence type="ECO:0000256" key="4">
    <source>
        <dbReference type="SAM" id="MobiDB-lite"/>
    </source>
</evidence>
<dbReference type="InterPro" id="IPR050732">
    <property type="entry name" value="Beta-glucan_modifiers"/>
</dbReference>
<dbReference type="PANTHER" id="PTHR16631">
    <property type="entry name" value="GLUCAN 1,3-BETA-GLUCOSIDASE"/>
    <property type="match status" value="1"/>
</dbReference>
<keyword evidence="7" id="KW-1185">Reference proteome</keyword>
<feature type="chain" id="PRO_5040994377" evidence="5">
    <location>
        <begin position="20"/>
        <end position="341"/>
    </location>
</feature>
<proteinExistence type="inferred from homology"/>
<dbReference type="OrthoDB" id="941679at2759"/>
<feature type="region of interest" description="Disordered" evidence="4">
    <location>
        <begin position="49"/>
        <end position="81"/>
    </location>
</feature>
<comment type="caution">
    <text evidence="6">The sequence shown here is derived from an EMBL/GenBank/DDBJ whole genome shotgun (WGS) entry which is preliminary data.</text>
</comment>
<evidence type="ECO:0000256" key="5">
    <source>
        <dbReference type="SAM" id="SignalP"/>
    </source>
</evidence>
<dbReference type="GO" id="GO:0042973">
    <property type="term" value="F:glucan endo-1,3-beta-D-glucosidase activity"/>
    <property type="evidence" value="ECO:0007669"/>
    <property type="project" value="TreeGrafter"/>
</dbReference>
<dbReference type="EMBL" id="JAOQAV010000025">
    <property type="protein sequence ID" value="KAJ4184994.1"/>
    <property type="molecule type" value="Genomic_DNA"/>
</dbReference>
<evidence type="ECO:0000313" key="6">
    <source>
        <dbReference type="EMBL" id="KAJ4184994.1"/>
    </source>
</evidence>
<dbReference type="GO" id="GO:0009277">
    <property type="term" value="C:fungal-type cell wall"/>
    <property type="evidence" value="ECO:0007669"/>
    <property type="project" value="TreeGrafter"/>
</dbReference>